<proteinExistence type="inferred from homology"/>
<evidence type="ECO:0000256" key="7">
    <source>
        <dbReference type="ARBA" id="ARBA00023065"/>
    </source>
</evidence>
<dbReference type="GO" id="GO:0046872">
    <property type="term" value="F:metal ion binding"/>
    <property type="evidence" value="ECO:0007669"/>
    <property type="project" value="UniProtKB-KW"/>
</dbReference>
<keyword evidence="2 12" id="KW-1003">Cell membrane</keyword>
<keyword evidence="5 12" id="KW-1133">Transmembrane helix</keyword>
<dbReference type="GO" id="GO:0005886">
    <property type="term" value="C:plasma membrane"/>
    <property type="evidence" value="ECO:0007669"/>
    <property type="project" value="UniProtKB-SubCell"/>
</dbReference>
<dbReference type="Pfam" id="PF02537">
    <property type="entry name" value="CRCB"/>
    <property type="match status" value="1"/>
</dbReference>
<evidence type="ECO:0000256" key="12">
    <source>
        <dbReference type="HAMAP-Rule" id="MF_00454"/>
    </source>
</evidence>
<comment type="caution">
    <text evidence="13">The sequence shown here is derived from an EMBL/GenBank/DDBJ whole genome shotgun (WGS) entry which is preliminary data.</text>
</comment>
<keyword evidence="3" id="KW-0997">Cell inner membrane</keyword>
<dbReference type="PANTHER" id="PTHR28259">
    <property type="entry name" value="FLUORIDE EXPORT PROTEIN 1-RELATED"/>
    <property type="match status" value="1"/>
</dbReference>
<comment type="similarity">
    <text evidence="10 12">Belongs to the fluoride channel Fluc/FEX (TC 1.A.43) family.</text>
</comment>
<evidence type="ECO:0000256" key="10">
    <source>
        <dbReference type="ARBA" id="ARBA00035120"/>
    </source>
</evidence>
<evidence type="ECO:0000256" key="4">
    <source>
        <dbReference type="ARBA" id="ARBA00022692"/>
    </source>
</evidence>
<feature type="transmembrane region" description="Helical" evidence="12">
    <location>
        <begin position="102"/>
        <end position="123"/>
    </location>
</feature>
<dbReference type="GO" id="GO:0062054">
    <property type="term" value="F:fluoride channel activity"/>
    <property type="evidence" value="ECO:0007669"/>
    <property type="project" value="UniProtKB-UniRule"/>
</dbReference>
<keyword evidence="9 12" id="KW-0407">Ion channel</keyword>
<keyword evidence="12" id="KW-0479">Metal-binding</keyword>
<dbReference type="OrthoDB" id="9806299at2"/>
<dbReference type="Proteomes" id="UP000315252">
    <property type="component" value="Unassembled WGS sequence"/>
</dbReference>
<feature type="transmembrane region" description="Helical" evidence="12">
    <location>
        <begin position="69"/>
        <end position="87"/>
    </location>
</feature>
<comment type="subcellular location">
    <subcellularLocation>
        <location evidence="1 12">Cell membrane</location>
        <topology evidence="1 12">Multi-pass membrane protein</topology>
    </subcellularLocation>
</comment>
<keyword evidence="6 12" id="KW-0915">Sodium</keyword>
<evidence type="ECO:0000256" key="2">
    <source>
        <dbReference type="ARBA" id="ARBA00022475"/>
    </source>
</evidence>
<evidence type="ECO:0000256" key="3">
    <source>
        <dbReference type="ARBA" id="ARBA00022519"/>
    </source>
</evidence>
<evidence type="ECO:0000256" key="9">
    <source>
        <dbReference type="ARBA" id="ARBA00023303"/>
    </source>
</evidence>
<evidence type="ECO:0000256" key="11">
    <source>
        <dbReference type="ARBA" id="ARBA00035585"/>
    </source>
</evidence>
<dbReference type="InterPro" id="IPR003691">
    <property type="entry name" value="FluC"/>
</dbReference>
<reference evidence="13 14" key="1">
    <citation type="submission" date="2019-06" db="EMBL/GenBank/DDBJ databases">
        <title>Whole genome sequence for Rhodospirillaceae sp. R148.</title>
        <authorList>
            <person name="Wang G."/>
        </authorList>
    </citation>
    <scope>NUCLEOTIDE SEQUENCE [LARGE SCALE GENOMIC DNA]</scope>
    <source>
        <strain evidence="13 14">R148</strain>
    </source>
</reference>
<keyword evidence="4 12" id="KW-0812">Transmembrane</keyword>
<evidence type="ECO:0000256" key="5">
    <source>
        <dbReference type="ARBA" id="ARBA00022989"/>
    </source>
</evidence>
<dbReference type="PANTHER" id="PTHR28259:SF1">
    <property type="entry name" value="FLUORIDE EXPORT PROTEIN 1-RELATED"/>
    <property type="match status" value="1"/>
</dbReference>
<dbReference type="EMBL" id="VHSH01000001">
    <property type="protein sequence ID" value="TQV83744.1"/>
    <property type="molecule type" value="Genomic_DNA"/>
</dbReference>
<protein>
    <recommendedName>
        <fullName evidence="12">Fluoride-specific ion channel FluC</fullName>
    </recommendedName>
</protein>
<dbReference type="GO" id="GO:0140114">
    <property type="term" value="P:cellular detoxification of fluoride"/>
    <property type="evidence" value="ECO:0007669"/>
    <property type="project" value="UniProtKB-UniRule"/>
</dbReference>
<keyword evidence="8 12" id="KW-0472">Membrane</keyword>
<keyword evidence="14" id="KW-1185">Reference proteome</keyword>
<organism evidence="13 14">
    <name type="scientific">Denitrobaculum tricleocarpae</name>
    <dbReference type="NCBI Taxonomy" id="2591009"/>
    <lineage>
        <taxon>Bacteria</taxon>
        <taxon>Pseudomonadati</taxon>
        <taxon>Pseudomonadota</taxon>
        <taxon>Alphaproteobacteria</taxon>
        <taxon>Rhodospirillales</taxon>
        <taxon>Rhodospirillaceae</taxon>
        <taxon>Denitrobaculum</taxon>
    </lineage>
</organism>
<gene>
    <name evidence="12 13" type="primary">crcB</name>
    <name evidence="12" type="synonym">fluC</name>
    <name evidence="13" type="ORF">FKG95_03945</name>
</gene>
<comment type="function">
    <text evidence="12">Fluoride-specific ion channel. Important for reducing fluoride concentration in the cell, thus reducing its toxicity.</text>
</comment>
<dbReference type="RefSeq" id="WP_142894979.1">
    <property type="nucleotide sequence ID" value="NZ_ML660052.1"/>
</dbReference>
<dbReference type="NCBIfam" id="TIGR00494">
    <property type="entry name" value="crcB"/>
    <property type="match status" value="1"/>
</dbReference>
<evidence type="ECO:0000256" key="1">
    <source>
        <dbReference type="ARBA" id="ARBA00004651"/>
    </source>
</evidence>
<dbReference type="AlphaFoldDB" id="A0A545U2T8"/>
<keyword evidence="7 12" id="KW-0406">Ion transport</keyword>
<comment type="catalytic activity">
    <reaction evidence="11">
        <text>fluoride(in) = fluoride(out)</text>
        <dbReference type="Rhea" id="RHEA:76159"/>
        <dbReference type="ChEBI" id="CHEBI:17051"/>
    </reaction>
    <physiologicalReaction direction="left-to-right" evidence="11">
        <dbReference type="Rhea" id="RHEA:76160"/>
    </physiologicalReaction>
</comment>
<comment type="activity regulation">
    <text evidence="12">Na(+) is not transported, but it plays an essential structural role and its presence is essential for fluoride channel function.</text>
</comment>
<evidence type="ECO:0000313" key="14">
    <source>
        <dbReference type="Proteomes" id="UP000315252"/>
    </source>
</evidence>
<sequence length="128" mass="13484">MHIQIILAVALGGALGAVGRYLAVSQISHWMGGSFPYGTLAVNVVGSFVMAALVEVFASVWSPSQMMRAFLTVGCLGAFTTFSTFSMETVLLVERGETGQAVIYALASVILSVLGFFAGLQLFRTILG</sequence>
<keyword evidence="12" id="KW-0813">Transport</keyword>
<evidence type="ECO:0000256" key="6">
    <source>
        <dbReference type="ARBA" id="ARBA00023053"/>
    </source>
</evidence>
<feature type="transmembrane region" description="Helical" evidence="12">
    <location>
        <begin position="40"/>
        <end position="62"/>
    </location>
</feature>
<feature type="binding site" evidence="12">
    <location>
        <position position="77"/>
    </location>
    <ligand>
        <name>Na(+)</name>
        <dbReference type="ChEBI" id="CHEBI:29101"/>
        <note>structural</note>
    </ligand>
</feature>
<name>A0A545U2T8_9PROT</name>
<feature type="binding site" evidence="12">
    <location>
        <position position="80"/>
    </location>
    <ligand>
        <name>Na(+)</name>
        <dbReference type="ChEBI" id="CHEBI:29101"/>
        <note>structural</note>
    </ligand>
</feature>
<dbReference type="HAMAP" id="MF_00454">
    <property type="entry name" value="FluC"/>
    <property type="match status" value="1"/>
</dbReference>
<accession>A0A545U2T8</accession>
<evidence type="ECO:0000256" key="8">
    <source>
        <dbReference type="ARBA" id="ARBA00023136"/>
    </source>
</evidence>
<evidence type="ECO:0000313" key="13">
    <source>
        <dbReference type="EMBL" id="TQV83744.1"/>
    </source>
</evidence>
<dbReference type="NCBIfam" id="NF010791">
    <property type="entry name" value="PRK14195.1"/>
    <property type="match status" value="1"/>
</dbReference>